<accession>K9UAL5</accession>
<dbReference type="AlphaFoldDB" id="K9UAL5"/>
<dbReference type="PROSITE" id="PS51257">
    <property type="entry name" value="PROKAR_LIPOPROTEIN"/>
    <property type="match status" value="1"/>
</dbReference>
<reference evidence="1 2" key="1">
    <citation type="submission" date="2012-05" db="EMBL/GenBank/DDBJ databases">
        <title>Finished chromosome of genome of Chamaesiphon sp. PCC 6605.</title>
        <authorList>
            <consortium name="US DOE Joint Genome Institute"/>
            <person name="Gugger M."/>
            <person name="Coursin T."/>
            <person name="Rippka R."/>
            <person name="Tandeau De Marsac N."/>
            <person name="Huntemann M."/>
            <person name="Wei C.-L."/>
            <person name="Han J."/>
            <person name="Detter J.C."/>
            <person name="Han C."/>
            <person name="Tapia R."/>
            <person name="Chen A."/>
            <person name="Kyrpides N."/>
            <person name="Mavromatis K."/>
            <person name="Markowitz V."/>
            <person name="Szeto E."/>
            <person name="Ivanova N."/>
            <person name="Pagani I."/>
            <person name="Pati A."/>
            <person name="Goodwin L."/>
            <person name="Nordberg H.P."/>
            <person name="Cantor M.N."/>
            <person name="Hua S.X."/>
            <person name="Woyke T."/>
            <person name="Kerfeld C.A."/>
        </authorList>
    </citation>
    <scope>NUCLEOTIDE SEQUENCE [LARGE SCALE GENOMIC DNA]</scope>
    <source>
        <strain evidence="2">ATCC 27169 / PCC 6605</strain>
    </source>
</reference>
<gene>
    <name evidence="1" type="ORF">Cha6605_0160</name>
</gene>
<organism evidence="1 2">
    <name type="scientific">Chamaesiphon minutus (strain ATCC 27169 / PCC 6605)</name>
    <dbReference type="NCBI Taxonomy" id="1173020"/>
    <lineage>
        <taxon>Bacteria</taxon>
        <taxon>Bacillati</taxon>
        <taxon>Cyanobacteriota</taxon>
        <taxon>Cyanophyceae</taxon>
        <taxon>Gomontiellales</taxon>
        <taxon>Chamaesiphonaceae</taxon>
        <taxon>Chamaesiphon</taxon>
    </lineage>
</organism>
<dbReference type="KEGG" id="cmp:Cha6605_0160"/>
<protein>
    <submittedName>
        <fullName evidence="1">Uncharacterized protein</fullName>
    </submittedName>
</protein>
<name>K9UAL5_CHAP6</name>
<sequence>MRECQMSKQWWKVSLLGIVMVVAGCSTTTKPEVAVSTSPVPVAAPKDVWMNQFEQLNGTPYLYAPIYVAEQERKSILKQIKSASYSSYDERKDYQIDIRNYMFVHRDNLSAGKLLTNNNSRILELEQIGEPFPPSKSNTDAMNRPSGVKTVKTLWYVRAEADTNADKLLSDLDRKQIGISDVSGANYTEVIKDIDKILLVSRLGIDRRVVIYTSGDKRFVANIDIPTRKATIKELPPIN</sequence>
<proteinExistence type="predicted"/>
<dbReference type="Proteomes" id="UP000010366">
    <property type="component" value="Chromosome"/>
</dbReference>
<dbReference type="eggNOG" id="ENOG5030NVI">
    <property type="taxonomic scope" value="Bacteria"/>
</dbReference>
<dbReference type="STRING" id="1173020.Cha6605_0160"/>
<dbReference type="EMBL" id="CP003600">
    <property type="protein sequence ID" value="AFY91466.1"/>
    <property type="molecule type" value="Genomic_DNA"/>
</dbReference>
<evidence type="ECO:0000313" key="1">
    <source>
        <dbReference type="EMBL" id="AFY91466.1"/>
    </source>
</evidence>
<dbReference type="HOGENOM" id="CLU_1159475_0_0_3"/>
<evidence type="ECO:0000313" key="2">
    <source>
        <dbReference type="Proteomes" id="UP000010366"/>
    </source>
</evidence>
<keyword evidence="2" id="KW-1185">Reference proteome</keyword>